<evidence type="ECO:0000313" key="2">
    <source>
        <dbReference type="Proteomes" id="UP001054252"/>
    </source>
</evidence>
<reference evidence="1 2" key="1">
    <citation type="journal article" date="2021" name="Commun. Biol.">
        <title>The genome of Shorea leprosula (Dipterocarpaceae) highlights the ecological relevance of drought in aseasonal tropical rainforests.</title>
        <authorList>
            <person name="Ng K.K.S."/>
            <person name="Kobayashi M.J."/>
            <person name="Fawcett J.A."/>
            <person name="Hatakeyama M."/>
            <person name="Paape T."/>
            <person name="Ng C.H."/>
            <person name="Ang C.C."/>
            <person name="Tnah L.H."/>
            <person name="Lee C.T."/>
            <person name="Nishiyama T."/>
            <person name="Sese J."/>
            <person name="O'Brien M.J."/>
            <person name="Copetti D."/>
            <person name="Mohd Noor M.I."/>
            <person name="Ong R.C."/>
            <person name="Putra M."/>
            <person name="Sireger I.Z."/>
            <person name="Indrioko S."/>
            <person name="Kosugi Y."/>
            <person name="Izuno A."/>
            <person name="Isagi Y."/>
            <person name="Lee S.L."/>
            <person name="Shimizu K.K."/>
        </authorList>
    </citation>
    <scope>NUCLEOTIDE SEQUENCE [LARGE SCALE GENOMIC DNA]</scope>
    <source>
        <strain evidence="1">214</strain>
    </source>
</reference>
<evidence type="ECO:0000313" key="1">
    <source>
        <dbReference type="EMBL" id="GKV23899.1"/>
    </source>
</evidence>
<organism evidence="1 2">
    <name type="scientific">Rubroshorea leprosula</name>
    <dbReference type="NCBI Taxonomy" id="152421"/>
    <lineage>
        <taxon>Eukaryota</taxon>
        <taxon>Viridiplantae</taxon>
        <taxon>Streptophyta</taxon>
        <taxon>Embryophyta</taxon>
        <taxon>Tracheophyta</taxon>
        <taxon>Spermatophyta</taxon>
        <taxon>Magnoliopsida</taxon>
        <taxon>eudicotyledons</taxon>
        <taxon>Gunneridae</taxon>
        <taxon>Pentapetalae</taxon>
        <taxon>rosids</taxon>
        <taxon>malvids</taxon>
        <taxon>Malvales</taxon>
        <taxon>Dipterocarpaceae</taxon>
        <taxon>Rubroshorea</taxon>
    </lineage>
</organism>
<name>A0AAV5KH75_9ROSI</name>
<accession>A0AAV5KH75</accession>
<gene>
    <name evidence="1" type="ORF">SLEP1_g33578</name>
</gene>
<dbReference type="AlphaFoldDB" id="A0AAV5KH75"/>
<dbReference type="Proteomes" id="UP001054252">
    <property type="component" value="Unassembled WGS sequence"/>
</dbReference>
<keyword evidence="2" id="KW-1185">Reference proteome</keyword>
<proteinExistence type="predicted"/>
<dbReference type="EMBL" id="BPVZ01000064">
    <property type="protein sequence ID" value="GKV23899.1"/>
    <property type="molecule type" value="Genomic_DNA"/>
</dbReference>
<sequence length="68" mass="7742">MEWMECTAAIYLWNIEICPSHLVRNRNFLVVCNEQSPGYGVESTDLEEKFALKEEDGAALTGFTKDVQ</sequence>
<comment type="caution">
    <text evidence="1">The sequence shown here is derived from an EMBL/GenBank/DDBJ whole genome shotgun (WGS) entry which is preliminary data.</text>
</comment>
<protein>
    <submittedName>
        <fullName evidence="1">Uncharacterized protein</fullName>
    </submittedName>
</protein>